<reference evidence="1 2" key="1">
    <citation type="submission" date="2024-06" db="EMBL/GenBank/DDBJ databases">
        <authorList>
            <person name="Li Z."/>
            <person name="Jiang Y."/>
        </authorList>
    </citation>
    <scope>NUCLEOTIDE SEQUENCE [LARGE SCALE GENOMIC DNA]</scope>
    <source>
        <strain evidence="1 2">HSW-8</strain>
    </source>
</reference>
<accession>A0ABV2A686</accession>
<evidence type="ECO:0000313" key="1">
    <source>
        <dbReference type="EMBL" id="MES0872736.1"/>
    </source>
</evidence>
<dbReference type="Proteomes" id="UP001465331">
    <property type="component" value="Unassembled WGS sequence"/>
</dbReference>
<gene>
    <name evidence="1" type="ORF">ABSH63_01740</name>
</gene>
<proteinExistence type="predicted"/>
<name>A0ABV2A686_9GAMM</name>
<protein>
    <submittedName>
        <fullName evidence="1">DUF4160 domain-containing protein</fullName>
    </submittedName>
</protein>
<comment type="caution">
    <text evidence="1">The sequence shown here is derived from an EMBL/GenBank/DDBJ whole genome shotgun (WGS) entry which is preliminary data.</text>
</comment>
<organism evidence="1 2">
    <name type="scientific">Sinimarinibacterium thermocellulolyticum</name>
    <dbReference type="NCBI Taxonomy" id="3170016"/>
    <lineage>
        <taxon>Bacteria</taxon>
        <taxon>Pseudomonadati</taxon>
        <taxon>Pseudomonadota</taxon>
        <taxon>Gammaproteobacteria</taxon>
        <taxon>Nevskiales</taxon>
        <taxon>Nevskiaceae</taxon>
        <taxon>Sinimarinibacterium</taxon>
    </lineage>
</organism>
<sequence length="88" mass="9937">MPVISYFFGIYVRMYHDDHAPPQVHVEYQGHEALVAIASGDIIEGALPRRAAQLVKEWCLEQQAALLEDWRLAQALLPLKRIPGADND</sequence>
<dbReference type="Pfam" id="PF13711">
    <property type="entry name" value="DUF4160"/>
    <property type="match status" value="1"/>
</dbReference>
<evidence type="ECO:0000313" key="2">
    <source>
        <dbReference type="Proteomes" id="UP001465331"/>
    </source>
</evidence>
<dbReference type="InterPro" id="IPR025427">
    <property type="entry name" value="DUF4160"/>
</dbReference>
<dbReference type="EMBL" id="JBEPIJ010000001">
    <property type="protein sequence ID" value="MES0872736.1"/>
    <property type="molecule type" value="Genomic_DNA"/>
</dbReference>
<keyword evidence="2" id="KW-1185">Reference proteome</keyword>
<dbReference type="RefSeq" id="WP_352886858.1">
    <property type="nucleotide sequence ID" value="NZ_JBEPIJ010000001.1"/>
</dbReference>